<feature type="domain" description="PIN" evidence="1">
    <location>
        <begin position="5"/>
        <end position="107"/>
    </location>
</feature>
<evidence type="ECO:0000313" key="2">
    <source>
        <dbReference type="EMBL" id="MDL0432001.1"/>
    </source>
</evidence>
<accession>A0ABT7ICY4</accession>
<dbReference type="Gene3D" id="3.40.50.1010">
    <property type="entry name" value="5'-nuclease"/>
    <property type="match status" value="1"/>
</dbReference>
<protein>
    <submittedName>
        <fullName evidence="2">Type II toxin-antitoxin system VapC family toxin</fullName>
    </submittedName>
</protein>
<name>A0ABT7ICY4_9GAMM</name>
<sequence>MNGRYLLDTNTFIYAINRKLALPRNIYAASVITKMELLSWPSLQDEDEIKLRAVLQSLAIVELSESIQDVAIKIRRNTSLKLPDSIISATAIIGEFTLVTDDDKLRKRHVGKAISLEELLSKPPL</sequence>
<dbReference type="InterPro" id="IPR002716">
    <property type="entry name" value="PIN_dom"/>
</dbReference>
<gene>
    <name evidence="2" type="ORF">QPM17_12720</name>
</gene>
<evidence type="ECO:0000259" key="1">
    <source>
        <dbReference type="Pfam" id="PF01850"/>
    </source>
</evidence>
<proteinExistence type="predicted"/>
<dbReference type="InterPro" id="IPR029060">
    <property type="entry name" value="PIN-like_dom_sf"/>
</dbReference>
<evidence type="ECO:0000313" key="3">
    <source>
        <dbReference type="Proteomes" id="UP001227964"/>
    </source>
</evidence>
<organism evidence="2 3">
    <name type="scientific">Marinobacter azerbaijanicus</name>
    <dbReference type="NCBI Taxonomy" id="3050455"/>
    <lineage>
        <taxon>Bacteria</taxon>
        <taxon>Pseudomonadati</taxon>
        <taxon>Pseudomonadota</taxon>
        <taxon>Gammaproteobacteria</taxon>
        <taxon>Pseudomonadales</taxon>
        <taxon>Marinobacteraceae</taxon>
        <taxon>Marinobacter</taxon>
    </lineage>
</organism>
<comment type="caution">
    <text evidence="2">The sequence shown here is derived from an EMBL/GenBank/DDBJ whole genome shotgun (WGS) entry which is preliminary data.</text>
</comment>
<reference evidence="2 3" key="1">
    <citation type="submission" date="2023-06" db="EMBL/GenBank/DDBJ databases">
        <title>Marinobacter azerbaijanicus a moderately halophilic, isolated from Urmia Lake in Azerbaijan region of Iran.</title>
        <authorList>
            <person name="Sanchez-Porro C."/>
            <person name="Aghdam E.M."/>
            <person name="Saheb S.M."/>
            <person name="Tarhriz V."/>
            <person name="Kazemi E."/>
            <person name="Ammozegar M.A."/>
            <person name="Ventosa A."/>
            <person name="Hejazi M.S."/>
        </authorList>
    </citation>
    <scope>NUCLEOTIDE SEQUENCE [LARGE SCALE GENOMIC DNA]</scope>
    <source>
        <strain evidence="2 3">TBZ242</strain>
    </source>
</reference>
<dbReference type="RefSeq" id="WP_285391151.1">
    <property type="nucleotide sequence ID" value="NZ_JASSVS010000006.1"/>
</dbReference>
<dbReference type="EMBL" id="JASSVS010000006">
    <property type="protein sequence ID" value="MDL0432001.1"/>
    <property type="molecule type" value="Genomic_DNA"/>
</dbReference>
<dbReference type="Pfam" id="PF01850">
    <property type="entry name" value="PIN"/>
    <property type="match status" value="1"/>
</dbReference>
<dbReference type="CDD" id="cd18738">
    <property type="entry name" value="PIN_VapC4-5_FitB-like"/>
    <property type="match status" value="1"/>
</dbReference>
<dbReference type="Proteomes" id="UP001227964">
    <property type="component" value="Unassembled WGS sequence"/>
</dbReference>
<dbReference type="SUPFAM" id="SSF88723">
    <property type="entry name" value="PIN domain-like"/>
    <property type="match status" value="1"/>
</dbReference>
<keyword evidence="3" id="KW-1185">Reference proteome</keyword>